<evidence type="ECO:0000313" key="2">
    <source>
        <dbReference type="Proteomes" id="UP000504610"/>
    </source>
</evidence>
<name>A0A6J0NSN9_RAPSA</name>
<dbReference type="AlphaFoldDB" id="A0A6J0NSN9"/>
<reference evidence="3" key="2">
    <citation type="submission" date="2025-08" db="UniProtKB">
        <authorList>
            <consortium name="RefSeq"/>
        </authorList>
    </citation>
    <scope>IDENTIFICATION</scope>
    <source>
        <tissue evidence="3">Leaf</tissue>
    </source>
</reference>
<dbReference type="OrthoDB" id="1107559at2759"/>
<reference evidence="2" key="1">
    <citation type="journal article" date="2019" name="Database">
        <title>The radish genome database (RadishGD): an integrated information resource for radish genomics.</title>
        <authorList>
            <person name="Yu H.J."/>
            <person name="Baek S."/>
            <person name="Lee Y.J."/>
            <person name="Cho A."/>
            <person name="Mun J.H."/>
        </authorList>
    </citation>
    <scope>NUCLEOTIDE SEQUENCE [LARGE SCALE GENOMIC DNA]</scope>
    <source>
        <strain evidence="2">cv. WK10039</strain>
    </source>
</reference>
<feature type="region of interest" description="Disordered" evidence="1">
    <location>
        <begin position="1"/>
        <end position="81"/>
    </location>
</feature>
<dbReference type="GeneID" id="108858343"/>
<dbReference type="PANTHER" id="PTHR33144:SF46">
    <property type="entry name" value="OS04G0610000 PROTEIN"/>
    <property type="match status" value="1"/>
</dbReference>
<sequence>MAPRKKPPPTYDEMFGDGAGTSSSGGRTSSDAVPDSQTSQRVWSLPPPSAQMAPPPPPPPAAPQEPIRGAGVHPDLRVPPHAPYARYTVEDLLSQPGREFMDVLDPDRPPGTYWFGANNRVSRSVSQVMEGYLDGAYPNWSLTPDHVKTTWFKQFAQRWHWSLGITEMVKKEFGAKAKTRLTNTVSDWKDKWEIYGYDGKPTGVTKEVWDGLIAFWKLPSSIRKANSCSASRRTKDKDGNLPIVHTTGQKPHAGIHLEAFEKTGVMPSFSDLFKITHAKPDGTFVDPASEKLFNTVAARIDEREMQLTQQSPDGLPVKLMTEEVDRIFEEVVPRKKGRTVGIGSVNEVARATFSYSSRRDQKTSQMQARLDIQQEHLDSPENLLDIMAMGNPNMQRALAAKREALGMQQRDPESTDPVGAGPSGAGPSGTDYFDDVSFP</sequence>
<dbReference type="InterPro" id="IPR004252">
    <property type="entry name" value="Probable_transposase_24"/>
</dbReference>
<organism evidence="2 3">
    <name type="scientific">Raphanus sativus</name>
    <name type="common">Radish</name>
    <name type="synonym">Raphanus raphanistrum var. sativus</name>
    <dbReference type="NCBI Taxonomy" id="3726"/>
    <lineage>
        <taxon>Eukaryota</taxon>
        <taxon>Viridiplantae</taxon>
        <taxon>Streptophyta</taxon>
        <taxon>Embryophyta</taxon>
        <taxon>Tracheophyta</taxon>
        <taxon>Spermatophyta</taxon>
        <taxon>Magnoliopsida</taxon>
        <taxon>eudicotyledons</taxon>
        <taxon>Gunneridae</taxon>
        <taxon>Pentapetalae</taxon>
        <taxon>rosids</taxon>
        <taxon>malvids</taxon>
        <taxon>Brassicales</taxon>
        <taxon>Brassicaceae</taxon>
        <taxon>Brassiceae</taxon>
        <taxon>Raphanus</taxon>
    </lineage>
</organism>
<dbReference type="PANTHER" id="PTHR33144">
    <property type="entry name" value="OS10G0409366 PROTEIN-RELATED"/>
    <property type="match status" value="1"/>
</dbReference>
<protein>
    <submittedName>
        <fullName evidence="3">Uncharacterized protein LOC108858343</fullName>
    </submittedName>
</protein>
<feature type="compositionally biased region" description="Low complexity" evidence="1">
    <location>
        <begin position="20"/>
        <end position="32"/>
    </location>
</feature>
<dbReference type="Proteomes" id="UP000504610">
    <property type="component" value="Chromosome 5"/>
</dbReference>
<feature type="region of interest" description="Disordered" evidence="1">
    <location>
        <begin position="401"/>
        <end position="439"/>
    </location>
</feature>
<keyword evidence="2" id="KW-1185">Reference proteome</keyword>
<feature type="compositionally biased region" description="Pro residues" evidence="1">
    <location>
        <begin position="45"/>
        <end position="63"/>
    </location>
</feature>
<dbReference type="Pfam" id="PF03004">
    <property type="entry name" value="Transposase_24"/>
    <property type="match status" value="1"/>
</dbReference>
<dbReference type="RefSeq" id="XP_018487792.1">
    <property type="nucleotide sequence ID" value="XM_018632290.1"/>
</dbReference>
<gene>
    <name evidence="3" type="primary">LOC108858343</name>
</gene>
<evidence type="ECO:0000313" key="3">
    <source>
        <dbReference type="RefSeq" id="XP_018487792.1"/>
    </source>
</evidence>
<proteinExistence type="predicted"/>
<accession>A0A6J0NSN9</accession>
<evidence type="ECO:0000256" key="1">
    <source>
        <dbReference type="SAM" id="MobiDB-lite"/>
    </source>
</evidence>
<dbReference type="KEGG" id="rsz:108858343"/>